<sequence length="206" mass="23299">DLEQLESAKCISGPHELFSGSFILEALEVPPTLNATVLLRARYVWNHPTSTLGKSHPQSPPLHLHFDQCETFFVAQGKVGTTTTWACVDRAWSREDAAHEIETWVPHRFWPHPEAGEDTVMYVYAHPNGVEEPMDWLFFKNLLSLVSDMSEGTTGEGGFATMLRSRHASATALVMFPTAWWLGPLRWWVPWKFQAGMALFGRLLGY</sequence>
<protein>
    <recommendedName>
        <fullName evidence="3">Cupin 2 conserved barrel domain-containing protein</fullName>
    </recommendedName>
</protein>
<dbReference type="CDD" id="cd02208">
    <property type="entry name" value="cupin_RmlC-like"/>
    <property type="match status" value="1"/>
</dbReference>
<evidence type="ECO:0008006" key="3">
    <source>
        <dbReference type="Google" id="ProtNLM"/>
    </source>
</evidence>
<feature type="non-terminal residue" evidence="1">
    <location>
        <position position="1"/>
    </location>
</feature>
<evidence type="ECO:0000313" key="1">
    <source>
        <dbReference type="EMBL" id="KAF2708234.1"/>
    </source>
</evidence>
<gene>
    <name evidence="1" type="ORF">K504DRAFT_334527</name>
</gene>
<accession>A0A6G1K5T3</accession>
<evidence type="ECO:0000313" key="2">
    <source>
        <dbReference type="Proteomes" id="UP000799428"/>
    </source>
</evidence>
<keyword evidence="2" id="KW-1185">Reference proteome</keyword>
<name>A0A6G1K5T3_9PLEO</name>
<reference evidence="1" key="1">
    <citation type="journal article" date="2020" name="Stud. Mycol.">
        <title>101 Dothideomycetes genomes: a test case for predicting lifestyles and emergence of pathogens.</title>
        <authorList>
            <person name="Haridas S."/>
            <person name="Albert R."/>
            <person name="Binder M."/>
            <person name="Bloem J."/>
            <person name="Labutti K."/>
            <person name="Salamov A."/>
            <person name="Andreopoulos B."/>
            <person name="Baker S."/>
            <person name="Barry K."/>
            <person name="Bills G."/>
            <person name="Bluhm B."/>
            <person name="Cannon C."/>
            <person name="Castanera R."/>
            <person name="Culley D."/>
            <person name="Daum C."/>
            <person name="Ezra D."/>
            <person name="Gonzalez J."/>
            <person name="Henrissat B."/>
            <person name="Kuo A."/>
            <person name="Liang C."/>
            <person name="Lipzen A."/>
            <person name="Lutzoni F."/>
            <person name="Magnuson J."/>
            <person name="Mondo S."/>
            <person name="Nolan M."/>
            <person name="Ohm R."/>
            <person name="Pangilinan J."/>
            <person name="Park H.-J."/>
            <person name="Ramirez L."/>
            <person name="Alfaro M."/>
            <person name="Sun H."/>
            <person name="Tritt A."/>
            <person name="Yoshinaga Y."/>
            <person name="Zwiers L.-H."/>
            <person name="Turgeon B."/>
            <person name="Goodwin S."/>
            <person name="Spatafora J."/>
            <person name="Crous P."/>
            <person name="Grigoriev I."/>
        </authorList>
    </citation>
    <scope>NUCLEOTIDE SEQUENCE</scope>
    <source>
        <strain evidence="1">CBS 279.74</strain>
    </source>
</reference>
<dbReference type="Proteomes" id="UP000799428">
    <property type="component" value="Unassembled WGS sequence"/>
</dbReference>
<proteinExistence type="predicted"/>
<dbReference type="EMBL" id="MU005772">
    <property type="protein sequence ID" value="KAF2708234.1"/>
    <property type="molecule type" value="Genomic_DNA"/>
</dbReference>
<organism evidence="1 2">
    <name type="scientific">Pleomassaria siparia CBS 279.74</name>
    <dbReference type="NCBI Taxonomy" id="1314801"/>
    <lineage>
        <taxon>Eukaryota</taxon>
        <taxon>Fungi</taxon>
        <taxon>Dikarya</taxon>
        <taxon>Ascomycota</taxon>
        <taxon>Pezizomycotina</taxon>
        <taxon>Dothideomycetes</taxon>
        <taxon>Pleosporomycetidae</taxon>
        <taxon>Pleosporales</taxon>
        <taxon>Pleomassariaceae</taxon>
        <taxon>Pleomassaria</taxon>
    </lineage>
</organism>
<feature type="non-terminal residue" evidence="1">
    <location>
        <position position="206"/>
    </location>
</feature>
<dbReference type="OrthoDB" id="9976870at2759"/>
<dbReference type="AlphaFoldDB" id="A0A6G1K5T3"/>